<reference evidence="8" key="1">
    <citation type="submission" date="2020-03" db="EMBL/GenBank/DDBJ databases">
        <authorList>
            <person name="Guo F."/>
        </authorList>
    </citation>
    <scope>NUCLEOTIDE SEQUENCE</scope>
    <source>
        <strain evidence="8">JCM 30134</strain>
    </source>
</reference>
<dbReference type="InterPro" id="IPR036188">
    <property type="entry name" value="FAD/NAD-bd_sf"/>
</dbReference>
<evidence type="ECO:0000256" key="2">
    <source>
        <dbReference type="ARBA" id="ARBA00010790"/>
    </source>
</evidence>
<comment type="cofactor">
    <cofactor evidence="1">
        <name>FAD</name>
        <dbReference type="ChEBI" id="CHEBI:57692"/>
    </cofactor>
</comment>
<dbReference type="SUPFAM" id="SSF54373">
    <property type="entry name" value="FAD-linked reductases, C-terminal domain"/>
    <property type="match status" value="1"/>
</dbReference>
<evidence type="ECO:0000259" key="7">
    <source>
        <dbReference type="Pfam" id="PF05199"/>
    </source>
</evidence>
<feature type="domain" description="Glucose-methanol-choline oxidoreductase C-terminal" evidence="7">
    <location>
        <begin position="424"/>
        <end position="543"/>
    </location>
</feature>
<dbReference type="Pfam" id="PF05199">
    <property type="entry name" value="GMC_oxred_C"/>
    <property type="match status" value="1"/>
</dbReference>
<comment type="similarity">
    <text evidence="2">Belongs to the GMC oxidoreductase family.</text>
</comment>
<evidence type="ECO:0000313" key="8">
    <source>
        <dbReference type="EMBL" id="NHO67392.1"/>
    </source>
</evidence>
<dbReference type="AlphaFoldDB" id="A0A9E5MNE9"/>
<dbReference type="PANTHER" id="PTHR42784:SF1">
    <property type="entry name" value="PYRANOSE 2-OXIDASE"/>
    <property type="match status" value="1"/>
</dbReference>
<sequence length="560" mass="63072">MAKKVYDAIVVGSGITGGWAAKELCERGLKTLMIERGRNVEHVKDYTTELKQPYEFRYRLLGDKRRYQRDHFIQNQSDHFTEATEHFFINDRENPYTHPEKKPFLWFRGHQLGGKSLTWGRQSYRMSPVNFEENLKDGHGTDWPIRYEDLDQWYGYVEKFIGVSGERLNNPMGPDGDFLPPMKMNILEQKMSKKIADHYPDRQLSIARMANLTQVHNGRAPCQYRNLCARGCSFGAYFSTQSSTLPAAQKTGNLDVATDSVVTRILYDANTNRVTGVRIIDTNTREEKDYHSRIVMLCASAFESVRLLLNSANERFPHGLANNSGVLGQYVMDHFPSNLVMGDLDGPDVPNYMGGRAAPLYVPRFRNTGNDRQPYQRGYQINGSTTKSNWNRGLHGSDIGVSLKESLKKPKWSIFLLAQCEPLPQAHNRLTINSNVHDEWGVPVLDIDVSYGENAEKMRSEATQTIVEMMTVAGVKNIRTIPIDPVPGTAIHEMGGARMGRDPQSSVLNQWNQAHDIPNLLVTDGAAMASAGNSNPSLTYMALTARACAHIAEEFHAGRI</sequence>
<accession>A0A9E5MNE9</accession>
<dbReference type="Pfam" id="PF00732">
    <property type="entry name" value="GMC_oxred_N"/>
    <property type="match status" value="1"/>
</dbReference>
<organism evidence="8 9">
    <name type="scientific">Pseudomaricurvus hydrocarbonicus</name>
    <dbReference type="NCBI Taxonomy" id="1470433"/>
    <lineage>
        <taxon>Bacteria</taxon>
        <taxon>Pseudomonadati</taxon>
        <taxon>Pseudomonadota</taxon>
        <taxon>Gammaproteobacteria</taxon>
        <taxon>Cellvibrionales</taxon>
        <taxon>Cellvibrionaceae</taxon>
        <taxon>Pseudomaricurvus</taxon>
    </lineage>
</organism>
<dbReference type="EMBL" id="JAAONZ010000016">
    <property type="protein sequence ID" value="NHO67392.1"/>
    <property type="molecule type" value="Genomic_DNA"/>
</dbReference>
<keyword evidence="9" id="KW-1185">Reference proteome</keyword>
<dbReference type="Gene3D" id="3.50.50.60">
    <property type="entry name" value="FAD/NAD(P)-binding domain"/>
    <property type="match status" value="2"/>
</dbReference>
<keyword evidence="5" id="KW-0560">Oxidoreductase</keyword>
<protein>
    <submittedName>
        <fullName evidence="8">GMC family oxidoreductase</fullName>
    </submittedName>
</protein>
<keyword evidence="4" id="KW-0274">FAD</keyword>
<feature type="domain" description="Glucose-methanol-choline oxidoreductase N-terminal" evidence="6">
    <location>
        <begin position="7"/>
        <end position="318"/>
    </location>
</feature>
<dbReference type="RefSeq" id="WP_167189981.1">
    <property type="nucleotide sequence ID" value="NZ_JAAONZ010000016.1"/>
</dbReference>
<proteinExistence type="inferred from homology"/>
<evidence type="ECO:0000256" key="3">
    <source>
        <dbReference type="ARBA" id="ARBA00022630"/>
    </source>
</evidence>
<name>A0A9E5MNE9_9GAMM</name>
<dbReference type="InterPro" id="IPR051473">
    <property type="entry name" value="P2Ox-like"/>
</dbReference>
<dbReference type="GO" id="GO:0050660">
    <property type="term" value="F:flavin adenine dinucleotide binding"/>
    <property type="evidence" value="ECO:0007669"/>
    <property type="project" value="InterPro"/>
</dbReference>
<dbReference type="Proteomes" id="UP000787472">
    <property type="component" value="Unassembled WGS sequence"/>
</dbReference>
<dbReference type="InterPro" id="IPR007867">
    <property type="entry name" value="GMC_OxRtase_C"/>
</dbReference>
<dbReference type="GO" id="GO:0016614">
    <property type="term" value="F:oxidoreductase activity, acting on CH-OH group of donors"/>
    <property type="evidence" value="ECO:0007669"/>
    <property type="project" value="InterPro"/>
</dbReference>
<evidence type="ECO:0000259" key="6">
    <source>
        <dbReference type="Pfam" id="PF00732"/>
    </source>
</evidence>
<comment type="caution">
    <text evidence="8">The sequence shown here is derived from an EMBL/GenBank/DDBJ whole genome shotgun (WGS) entry which is preliminary data.</text>
</comment>
<gene>
    <name evidence="8" type="ORF">G8770_17745</name>
</gene>
<dbReference type="SUPFAM" id="SSF51905">
    <property type="entry name" value="FAD/NAD(P)-binding domain"/>
    <property type="match status" value="1"/>
</dbReference>
<dbReference type="InterPro" id="IPR000172">
    <property type="entry name" value="GMC_OxRdtase_N"/>
</dbReference>
<evidence type="ECO:0000256" key="5">
    <source>
        <dbReference type="ARBA" id="ARBA00023002"/>
    </source>
</evidence>
<evidence type="ECO:0000256" key="1">
    <source>
        <dbReference type="ARBA" id="ARBA00001974"/>
    </source>
</evidence>
<keyword evidence="3" id="KW-0285">Flavoprotein</keyword>
<evidence type="ECO:0000313" key="9">
    <source>
        <dbReference type="Proteomes" id="UP000787472"/>
    </source>
</evidence>
<dbReference type="PANTHER" id="PTHR42784">
    <property type="entry name" value="PYRANOSE 2-OXIDASE"/>
    <property type="match status" value="1"/>
</dbReference>
<evidence type="ECO:0000256" key="4">
    <source>
        <dbReference type="ARBA" id="ARBA00022827"/>
    </source>
</evidence>